<keyword evidence="7" id="KW-1185">Reference proteome</keyword>
<dbReference type="Pfam" id="PF00126">
    <property type="entry name" value="HTH_1"/>
    <property type="match status" value="1"/>
</dbReference>
<dbReference type="InterPro" id="IPR050950">
    <property type="entry name" value="HTH-type_LysR_regulators"/>
</dbReference>
<evidence type="ECO:0000256" key="3">
    <source>
        <dbReference type="ARBA" id="ARBA00023125"/>
    </source>
</evidence>
<dbReference type="SUPFAM" id="SSF53850">
    <property type="entry name" value="Periplasmic binding protein-like II"/>
    <property type="match status" value="1"/>
</dbReference>
<evidence type="ECO:0000256" key="1">
    <source>
        <dbReference type="ARBA" id="ARBA00009437"/>
    </source>
</evidence>
<evidence type="ECO:0000313" key="7">
    <source>
        <dbReference type="Proteomes" id="UP001562178"/>
    </source>
</evidence>
<dbReference type="EMBL" id="JBGBDC010000001">
    <property type="protein sequence ID" value="MEY2249885.1"/>
    <property type="molecule type" value="Genomic_DNA"/>
</dbReference>
<organism evidence="6 7">
    <name type="scientific">Comamonas sediminis</name>
    <dbReference type="NCBI Taxonomy" id="1783360"/>
    <lineage>
        <taxon>Bacteria</taxon>
        <taxon>Pseudomonadati</taxon>
        <taxon>Pseudomonadota</taxon>
        <taxon>Betaproteobacteria</taxon>
        <taxon>Burkholderiales</taxon>
        <taxon>Comamonadaceae</taxon>
        <taxon>Comamonas</taxon>
    </lineage>
</organism>
<protein>
    <submittedName>
        <fullName evidence="6">LysR family transcriptional regulator</fullName>
    </submittedName>
</protein>
<keyword evidence="4" id="KW-0804">Transcription</keyword>
<keyword evidence="3" id="KW-0238">DNA-binding</keyword>
<evidence type="ECO:0000313" key="6">
    <source>
        <dbReference type="EMBL" id="MEY2249885.1"/>
    </source>
</evidence>
<accession>A0ABV4AZ66</accession>
<dbReference type="InterPro" id="IPR036388">
    <property type="entry name" value="WH-like_DNA-bd_sf"/>
</dbReference>
<sequence length="294" mass="32431">MDLRALRYFVEVVHRNSFTRAAEALYVTQPTISKMVKGLEDELGGPLLLREGRKLQLTDAGRVVFERGQALLQEASRLRQEVAEVDGIARGTLSVGVSPTTGHYMAPIFAQYRKRYPGVQLQLHERGARALEQAVAEGEIDVAMGLLRAGSPLASLRIQTHHTVAVFAHARAPQGQSQVRWRELAALPFVMYESDFALYEGVQSCCAQAGFVPQIALQSRYWDLIGDLVAADAGIAIMFDHVASRFDPAQVRCLPVAEPTLSHDFGLTWRPQHLSKAASAWLALCQARYPQTPA</sequence>
<dbReference type="Gene3D" id="1.10.10.10">
    <property type="entry name" value="Winged helix-like DNA-binding domain superfamily/Winged helix DNA-binding domain"/>
    <property type="match status" value="1"/>
</dbReference>
<dbReference type="PROSITE" id="PS50931">
    <property type="entry name" value="HTH_LYSR"/>
    <property type="match status" value="1"/>
</dbReference>
<evidence type="ECO:0000256" key="2">
    <source>
        <dbReference type="ARBA" id="ARBA00023015"/>
    </source>
</evidence>
<feature type="domain" description="HTH lysR-type" evidence="5">
    <location>
        <begin position="1"/>
        <end position="58"/>
    </location>
</feature>
<name>A0ABV4AZ66_9BURK</name>
<comment type="caution">
    <text evidence="6">The sequence shown here is derived from an EMBL/GenBank/DDBJ whole genome shotgun (WGS) entry which is preliminary data.</text>
</comment>
<evidence type="ECO:0000259" key="5">
    <source>
        <dbReference type="PROSITE" id="PS50931"/>
    </source>
</evidence>
<keyword evidence="2" id="KW-0805">Transcription regulation</keyword>
<dbReference type="Proteomes" id="UP001562178">
    <property type="component" value="Unassembled WGS sequence"/>
</dbReference>
<reference evidence="6 7" key="1">
    <citation type="journal article" date="2016" name="Int. J. Syst. Evol. Microbiol.">
        <title>Description of Comamonas sediminis sp. nov., isolated from lagoon sediments.</title>
        <authorList>
            <person name="Subhash Y."/>
            <person name="Bang J.J."/>
            <person name="You T.H."/>
            <person name="Lee S.S."/>
        </authorList>
    </citation>
    <scope>NUCLEOTIDE SEQUENCE [LARGE SCALE GENOMIC DNA]</scope>
    <source>
        <strain evidence="6 7">JCM 31169</strain>
    </source>
</reference>
<evidence type="ECO:0000256" key="4">
    <source>
        <dbReference type="ARBA" id="ARBA00023163"/>
    </source>
</evidence>
<dbReference type="InterPro" id="IPR000847">
    <property type="entry name" value="LysR_HTH_N"/>
</dbReference>
<dbReference type="PANTHER" id="PTHR30419:SF8">
    <property type="entry name" value="NITROGEN ASSIMILATION TRANSCRIPTIONAL ACTIVATOR-RELATED"/>
    <property type="match status" value="1"/>
</dbReference>
<dbReference type="InterPro" id="IPR005119">
    <property type="entry name" value="LysR_subst-bd"/>
</dbReference>
<dbReference type="PANTHER" id="PTHR30419">
    <property type="entry name" value="HTH-TYPE TRANSCRIPTIONAL REGULATOR YBHD"/>
    <property type="match status" value="1"/>
</dbReference>
<proteinExistence type="inferred from homology"/>
<gene>
    <name evidence="6" type="ORF">AB7A72_02615</name>
</gene>
<dbReference type="PRINTS" id="PR00039">
    <property type="entry name" value="HTHLYSR"/>
</dbReference>
<dbReference type="Gene3D" id="3.40.190.290">
    <property type="match status" value="1"/>
</dbReference>
<dbReference type="RefSeq" id="WP_239811209.1">
    <property type="nucleotide sequence ID" value="NZ_JBGBDC010000001.1"/>
</dbReference>
<dbReference type="InterPro" id="IPR036390">
    <property type="entry name" value="WH_DNA-bd_sf"/>
</dbReference>
<dbReference type="Pfam" id="PF03466">
    <property type="entry name" value="LysR_substrate"/>
    <property type="match status" value="1"/>
</dbReference>
<comment type="similarity">
    <text evidence="1">Belongs to the LysR transcriptional regulatory family.</text>
</comment>
<dbReference type="SUPFAM" id="SSF46785">
    <property type="entry name" value="Winged helix' DNA-binding domain"/>
    <property type="match status" value="1"/>
</dbReference>